<protein>
    <submittedName>
        <fullName evidence="7">Methyl-accepting chemotaxis protein (MCP) signaling protein</fullName>
    </submittedName>
</protein>
<dbReference type="GO" id="GO:0006935">
    <property type="term" value="P:chemotaxis"/>
    <property type="evidence" value="ECO:0007669"/>
    <property type="project" value="InterPro"/>
</dbReference>
<dbReference type="Gene3D" id="1.10.287.950">
    <property type="entry name" value="Methyl-accepting chemotaxis protein"/>
    <property type="match status" value="1"/>
</dbReference>
<evidence type="ECO:0000259" key="6">
    <source>
        <dbReference type="PROSITE" id="PS50111"/>
    </source>
</evidence>
<feature type="transmembrane region" description="Helical" evidence="5">
    <location>
        <begin position="22"/>
        <end position="41"/>
    </location>
</feature>
<dbReference type="PANTHER" id="PTHR32089:SF112">
    <property type="entry name" value="LYSOZYME-LIKE PROTEIN-RELATED"/>
    <property type="match status" value="1"/>
</dbReference>
<dbReference type="InterPro" id="IPR004089">
    <property type="entry name" value="MCPsignal_dom"/>
</dbReference>
<evidence type="ECO:0000256" key="4">
    <source>
        <dbReference type="PROSITE-ProRule" id="PRU00284"/>
    </source>
</evidence>
<dbReference type="PROSITE" id="PS50111">
    <property type="entry name" value="CHEMOTAXIS_TRANSDUC_2"/>
    <property type="match status" value="1"/>
</dbReference>
<proteinExistence type="inferred from homology"/>
<dbReference type="Pfam" id="PF00015">
    <property type="entry name" value="MCPsignal"/>
    <property type="match status" value="1"/>
</dbReference>
<accession>A0A4R4ABQ6</accession>
<feature type="domain" description="Methyl-accepting transducer" evidence="6">
    <location>
        <begin position="199"/>
        <end position="428"/>
    </location>
</feature>
<evidence type="ECO:0000313" key="7">
    <source>
        <dbReference type="EMBL" id="TCW36417.1"/>
    </source>
</evidence>
<gene>
    <name evidence="7" type="ORF">EDC29_104205</name>
</gene>
<keyword evidence="2 4" id="KW-0807">Transducer</keyword>
<evidence type="ECO:0000313" key="8">
    <source>
        <dbReference type="Proteomes" id="UP000295247"/>
    </source>
</evidence>
<evidence type="ECO:0000256" key="5">
    <source>
        <dbReference type="SAM" id="Phobius"/>
    </source>
</evidence>
<dbReference type="PANTHER" id="PTHR32089">
    <property type="entry name" value="METHYL-ACCEPTING CHEMOTAXIS PROTEIN MCPB"/>
    <property type="match status" value="1"/>
</dbReference>
<dbReference type="AlphaFoldDB" id="A0A4R4ABQ6"/>
<dbReference type="SUPFAM" id="SSF58104">
    <property type="entry name" value="Methyl-accepting chemotaxis protein (MCP) signaling domain"/>
    <property type="match status" value="1"/>
</dbReference>
<dbReference type="GO" id="GO:0007165">
    <property type="term" value="P:signal transduction"/>
    <property type="evidence" value="ECO:0007669"/>
    <property type="project" value="UniProtKB-KW"/>
</dbReference>
<comment type="subcellular location">
    <subcellularLocation>
        <location evidence="1">Membrane</location>
    </subcellularLocation>
</comment>
<evidence type="ECO:0000256" key="2">
    <source>
        <dbReference type="ARBA" id="ARBA00023224"/>
    </source>
</evidence>
<dbReference type="SUPFAM" id="SSF55785">
    <property type="entry name" value="PYP-like sensor domain (PAS domain)"/>
    <property type="match status" value="1"/>
</dbReference>
<dbReference type="GO" id="GO:0016020">
    <property type="term" value="C:membrane"/>
    <property type="evidence" value="ECO:0007669"/>
    <property type="project" value="UniProtKB-SubCell"/>
</dbReference>
<evidence type="ECO:0000256" key="1">
    <source>
        <dbReference type="ARBA" id="ARBA00004370"/>
    </source>
</evidence>
<dbReference type="Proteomes" id="UP000295247">
    <property type="component" value="Unassembled WGS sequence"/>
</dbReference>
<comment type="similarity">
    <text evidence="3">Belongs to the methyl-accepting chemotaxis (MCP) protein family.</text>
</comment>
<dbReference type="RefSeq" id="WP_123143086.1">
    <property type="nucleotide sequence ID" value="NZ_NRRH01000036.1"/>
</dbReference>
<feature type="transmembrane region" description="Helical" evidence="5">
    <location>
        <begin position="47"/>
        <end position="63"/>
    </location>
</feature>
<dbReference type="EMBL" id="SMDC01000004">
    <property type="protein sequence ID" value="TCW36417.1"/>
    <property type="molecule type" value="Genomic_DNA"/>
</dbReference>
<dbReference type="SMART" id="SM00283">
    <property type="entry name" value="MA"/>
    <property type="match status" value="1"/>
</dbReference>
<keyword evidence="5" id="KW-1133">Transmembrane helix</keyword>
<organism evidence="7 8">
    <name type="scientific">Marichromatium gracile</name>
    <name type="common">Chromatium gracile</name>
    <dbReference type="NCBI Taxonomy" id="1048"/>
    <lineage>
        <taxon>Bacteria</taxon>
        <taxon>Pseudomonadati</taxon>
        <taxon>Pseudomonadota</taxon>
        <taxon>Gammaproteobacteria</taxon>
        <taxon>Chromatiales</taxon>
        <taxon>Chromatiaceae</taxon>
        <taxon>Marichromatium</taxon>
    </lineage>
</organism>
<dbReference type="PRINTS" id="PR00260">
    <property type="entry name" value="CHEMTRNSDUCR"/>
</dbReference>
<sequence length="432" mass="47654">MVIDHHSVPTALREFRHEINRLSRLMTLAFAGIALLGALLWRFSDDWIWPLGVLIGFTAAWYLRSRIPRHLENLEKIQRERERFFMGILDACDQPCSVTAIGEPGDKEWRWLYVNHPVRAAFGKPLSEFLDRPCHEWGANICKTENCGRACLSKGQPNTIFAQDFGGGLNHFRVYTKTVEDLSGQPAYVVEWVDPQEELKFQMSRASDRVQELSTSTAHAIHEVSGNIKSVATAAEELSYSTLEISRSAETTVATVNTVEKIAQQVGDEAQEAADAIRALATVGEQISMMSTVIREIANQTNLLALNASIESARAGEHGRGFAVVANEVKQLAQKTQEATQQIAEKTEETRLQIADNVGRIVNLSERVTEASRQIGEVRSSMQSVAASVTEQNAVVEDIARNGAEAAQATDEAANLVKSALEAAEALRDKVK</sequence>
<evidence type="ECO:0000256" key="3">
    <source>
        <dbReference type="ARBA" id="ARBA00029447"/>
    </source>
</evidence>
<keyword evidence="5" id="KW-0472">Membrane</keyword>
<dbReference type="GO" id="GO:0004888">
    <property type="term" value="F:transmembrane signaling receptor activity"/>
    <property type="evidence" value="ECO:0007669"/>
    <property type="project" value="InterPro"/>
</dbReference>
<comment type="caution">
    <text evidence="7">The sequence shown here is derived from an EMBL/GenBank/DDBJ whole genome shotgun (WGS) entry which is preliminary data.</text>
</comment>
<dbReference type="InterPro" id="IPR004090">
    <property type="entry name" value="Chemotax_Me-accpt_rcpt"/>
</dbReference>
<keyword evidence="5" id="KW-0812">Transmembrane</keyword>
<dbReference type="InterPro" id="IPR035965">
    <property type="entry name" value="PAS-like_dom_sf"/>
</dbReference>
<reference evidence="7 8" key="1">
    <citation type="submission" date="2019-03" db="EMBL/GenBank/DDBJ databases">
        <title>Genomic Encyclopedia of Type Strains, Phase IV (KMG-IV): sequencing the most valuable type-strain genomes for metagenomic binning, comparative biology and taxonomic classification.</title>
        <authorList>
            <person name="Goeker M."/>
        </authorList>
    </citation>
    <scope>NUCLEOTIDE SEQUENCE [LARGE SCALE GENOMIC DNA]</scope>
    <source>
        <strain evidence="7 8">DSM 203</strain>
    </source>
</reference>
<name>A0A4R4ABQ6_MARGR</name>